<evidence type="ECO:0000256" key="8">
    <source>
        <dbReference type="ARBA" id="ARBA00022777"/>
    </source>
</evidence>
<dbReference type="InterPro" id="IPR015865">
    <property type="entry name" value="Riboflavin_kinase_bac/euk"/>
</dbReference>
<evidence type="ECO:0000313" key="16">
    <source>
        <dbReference type="EMBL" id="KRL38480.1"/>
    </source>
</evidence>
<dbReference type="PATRIC" id="fig|1423812.3.peg.1793"/>
<evidence type="ECO:0000256" key="7">
    <source>
        <dbReference type="ARBA" id="ARBA00022741"/>
    </source>
</evidence>
<comment type="caution">
    <text evidence="16">The sequence shown here is derived from an EMBL/GenBank/DDBJ whole genome shotgun (WGS) entry which is preliminary data.</text>
</comment>
<evidence type="ECO:0000256" key="14">
    <source>
        <dbReference type="PIRNR" id="PIRNR004491"/>
    </source>
</evidence>
<evidence type="ECO:0000256" key="11">
    <source>
        <dbReference type="ARBA" id="ARBA00023268"/>
    </source>
</evidence>
<dbReference type="FunFam" id="3.40.50.620:FF:000021">
    <property type="entry name" value="Riboflavin biosynthesis protein"/>
    <property type="match status" value="1"/>
</dbReference>
<name>A0A0R1Q1A0_9LACO</name>
<dbReference type="GO" id="GO:0003919">
    <property type="term" value="F:FMN adenylyltransferase activity"/>
    <property type="evidence" value="ECO:0007669"/>
    <property type="project" value="UniProtKB-UniRule"/>
</dbReference>
<dbReference type="Gene3D" id="2.40.30.30">
    <property type="entry name" value="Riboflavin kinase-like"/>
    <property type="match status" value="1"/>
</dbReference>
<dbReference type="NCBIfam" id="TIGR00083">
    <property type="entry name" value="ribF"/>
    <property type="match status" value="1"/>
</dbReference>
<dbReference type="EC" id="2.7.1.26" evidence="14"/>
<comment type="pathway">
    <text evidence="1 14">Cofactor biosynthesis; FAD biosynthesis; FAD from FMN: step 1/1.</text>
</comment>
<dbReference type="PANTHER" id="PTHR22749">
    <property type="entry name" value="RIBOFLAVIN KINASE/FMN ADENYLYLTRANSFERASE"/>
    <property type="match status" value="1"/>
</dbReference>
<keyword evidence="8 14" id="KW-0418">Kinase</keyword>
<keyword evidence="10 14" id="KW-0067">ATP-binding</keyword>
<dbReference type="SUPFAM" id="SSF52374">
    <property type="entry name" value="Nucleotidylyl transferase"/>
    <property type="match status" value="1"/>
</dbReference>
<dbReference type="UniPathway" id="UPA00276">
    <property type="reaction ID" value="UER00406"/>
</dbReference>
<evidence type="ECO:0000256" key="6">
    <source>
        <dbReference type="ARBA" id="ARBA00022695"/>
    </source>
</evidence>
<dbReference type="InterPro" id="IPR002606">
    <property type="entry name" value="Riboflavin_kinase_bac"/>
</dbReference>
<dbReference type="GO" id="GO:0009398">
    <property type="term" value="P:FMN biosynthetic process"/>
    <property type="evidence" value="ECO:0007669"/>
    <property type="project" value="UniProtKB-UniRule"/>
</dbReference>
<evidence type="ECO:0000256" key="3">
    <source>
        <dbReference type="ARBA" id="ARBA00022630"/>
    </source>
</evidence>
<organism evidence="16 17">
    <name type="scientific">Liquorilactobacillus uvarum DSM 19971</name>
    <dbReference type="NCBI Taxonomy" id="1423812"/>
    <lineage>
        <taxon>Bacteria</taxon>
        <taxon>Bacillati</taxon>
        <taxon>Bacillota</taxon>
        <taxon>Bacilli</taxon>
        <taxon>Lactobacillales</taxon>
        <taxon>Lactobacillaceae</taxon>
        <taxon>Liquorilactobacillus</taxon>
    </lineage>
</organism>
<keyword evidence="6 14" id="KW-0548">Nucleotidyltransferase</keyword>
<evidence type="ECO:0000256" key="12">
    <source>
        <dbReference type="ARBA" id="ARBA00047880"/>
    </source>
</evidence>
<evidence type="ECO:0000256" key="5">
    <source>
        <dbReference type="ARBA" id="ARBA00022679"/>
    </source>
</evidence>
<keyword evidence="5 14" id="KW-0808">Transferase</keyword>
<dbReference type="EC" id="2.7.7.2" evidence="14"/>
<comment type="catalytic activity">
    <reaction evidence="13 14">
        <text>FMN + ATP + H(+) = FAD + diphosphate</text>
        <dbReference type="Rhea" id="RHEA:17237"/>
        <dbReference type="ChEBI" id="CHEBI:15378"/>
        <dbReference type="ChEBI" id="CHEBI:30616"/>
        <dbReference type="ChEBI" id="CHEBI:33019"/>
        <dbReference type="ChEBI" id="CHEBI:57692"/>
        <dbReference type="ChEBI" id="CHEBI:58210"/>
        <dbReference type="EC" id="2.7.7.2"/>
    </reaction>
</comment>
<dbReference type="GO" id="GO:0005524">
    <property type="term" value="F:ATP binding"/>
    <property type="evidence" value="ECO:0007669"/>
    <property type="project" value="UniProtKB-UniRule"/>
</dbReference>
<proteinExistence type="inferred from homology"/>
<dbReference type="InterPro" id="IPR023468">
    <property type="entry name" value="Riboflavin_kinase"/>
</dbReference>
<dbReference type="EMBL" id="AZEG01000004">
    <property type="protein sequence ID" value="KRL38480.1"/>
    <property type="molecule type" value="Genomic_DNA"/>
</dbReference>
<dbReference type="InterPro" id="IPR014729">
    <property type="entry name" value="Rossmann-like_a/b/a_fold"/>
</dbReference>
<dbReference type="UniPathway" id="UPA00277">
    <property type="reaction ID" value="UER00407"/>
</dbReference>
<dbReference type="GO" id="GO:0006747">
    <property type="term" value="P:FAD biosynthetic process"/>
    <property type="evidence" value="ECO:0007669"/>
    <property type="project" value="UniProtKB-UniRule"/>
</dbReference>
<keyword evidence="4 14" id="KW-0288">FMN</keyword>
<evidence type="ECO:0000256" key="2">
    <source>
        <dbReference type="ARBA" id="ARBA00005201"/>
    </source>
</evidence>
<comment type="catalytic activity">
    <reaction evidence="12 14">
        <text>riboflavin + ATP = FMN + ADP + H(+)</text>
        <dbReference type="Rhea" id="RHEA:14357"/>
        <dbReference type="ChEBI" id="CHEBI:15378"/>
        <dbReference type="ChEBI" id="CHEBI:30616"/>
        <dbReference type="ChEBI" id="CHEBI:57986"/>
        <dbReference type="ChEBI" id="CHEBI:58210"/>
        <dbReference type="ChEBI" id="CHEBI:456216"/>
        <dbReference type="EC" id="2.7.1.26"/>
    </reaction>
</comment>
<dbReference type="PANTHER" id="PTHR22749:SF6">
    <property type="entry name" value="RIBOFLAVIN KINASE"/>
    <property type="match status" value="1"/>
</dbReference>
<dbReference type="Pfam" id="PF01687">
    <property type="entry name" value="Flavokinase"/>
    <property type="match status" value="1"/>
</dbReference>
<dbReference type="AlphaFoldDB" id="A0A0R1Q1A0"/>
<accession>A0A0R1Q1A0</accession>
<dbReference type="GO" id="GO:0008531">
    <property type="term" value="F:riboflavin kinase activity"/>
    <property type="evidence" value="ECO:0007669"/>
    <property type="project" value="UniProtKB-UniRule"/>
</dbReference>
<dbReference type="GO" id="GO:0009231">
    <property type="term" value="P:riboflavin biosynthetic process"/>
    <property type="evidence" value="ECO:0007669"/>
    <property type="project" value="InterPro"/>
</dbReference>
<keyword evidence="17" id="KW-1185">Reference proteome</keyword>
<evidence type="ECO:0000256" key="4">
    <source>
        <dbReference type="ARBA" id="ARBA00022643"/>
    </source>
</evidence>
<comment type="similarity">
    <text evidence="14">Belongs to the ribF family.</text>
</comment>
<gene>
    <name evidence="16" type="ORF">FD20_GL001682</name>
</gene>
<dbReference type="PIRSF" id="PIRSF004491">
    <property type="entry name" value="FAD_Synth"/>
    <property type="match status" value="1"/>
</dbReference>
<dbReference type="Gene3D" id="3.40.50.620">
    <property type="entry name" value="HUPs"/>
    <property type="match status" value="1"/>
</dbReference>
<dbReference type="RefSeq" id="WP_057736139.1">
    <property type="nucleotide sequence ID" value="NZ_AZEG01000004.1"/>
</dbReference>
<feature type="domain" description="Riboflavin kinase" evidence="15">
    <location>
        <begin position="186"/>
        <end position="311"/>
    </location>
</feature>
<keyword evidence="7 14" id="KW-0547">Nucleotide-binding</keyword>
<sequence>MQVIYLDEPFNKKIIYSAPTVLALGFFDGVHLGHQQVIRVAKKEAEKRGLKLAVMTLDRHPSIAFQNVPQNSVKYLTPLKRKLELFVKLGADITYVVALNEKIVPMGPQEFVDKYMVGLNAAAVVAGEDYTYGKKNIANMQTLAEYSKNRFEIITVPYLKKNGSKVGSTAVRKYIDTGDLSNANKLLGYTYQTSGVVVHGKQRGRKLGFPTINLNISNNERIPGEGIYAVKVTIVGKTVLGMASIGRNETFGKGQEQTVEINLFDFSQTVYSEEAVVQWYCKLREQQKFPDAKSLILQLKKDKQNTLNHFKEKQIGIYD</sequence>
<dbReference type="InterPro" id="IPR015864">
    <property type="entry name" value="FAD_synthase"/>
</dbReference>
<evidence type="ECO:0000259" key="15">
    <source>
        <dbReference type="SMART" id="SM00904"/>
    </source>
</evidence>
<evidence type="ECO:0000256" key="9">
    <source>
        <dbReference type="ARBA" id="ARBA00022827"/>
    </source>
</evidence>
<comment type="pathway">
    <text evidence="2 14">Cofactor biosynthesis; FMN biosynthesis; FMN from riboflavin (ATP route): step 1/1.</text>
</comment>
<evidence type="ECO:0000256" key="1">
    <source>
        <dbReference type="ARBA" id="ARBA00004726"/>
    </source>
</evidence>
<dbReference type="InterPro" id="IPR023465">
    <property type="entry name" value="Riboflavin_kinase_dom_sf"/>
</dbReference>
<dbReference type="SMART" id="SM00904">
    <property type="entry name" value="Flavokinase"/>
    <property type="match status" value="1"/>
</dbReference>
<keyword evidence="3 14" id="KW-0285">Flavoprotein</keyword>
<keyword evidence="9 14" id="KW-0274">FAD</keyword>
<dbReference type="Pfam" id="PF06574">
    <property type="entry name" value="FAD_syn"/>
    <property type="match status" value="1"/>
</dbReference>
<dbReference type="SUPFAM" id="SSF82114">
    <property type="entry name" value="Riboflavin kinase-like"/>
    <property type="match status" value="1"/>
</dbReference>
<dbReference type="Proteomes" id="UP000051155">
    <property type="component" value="Unassembled WGS sequence"/>
</dbReference>
<dbReference type="OrthoDB" id="9803667at2"/>
<protein>
    <recommendedName>
        <fullName evidence="14">Riboflavin biosynthesis protein</fullName>
    </recommendedName>
    <domain>
        <recommendedName>
            <fullName evidence="14">Riboflavin kinase</fullName>
            <ecNumber evidence="14">2.7.1.26</ecNumber>
        </recommendedName>
        <alternativeName>
            <fullName evidence="14">Flavokinase</fullName>
        </alternativeName>
    </domain>
    <domain>
        <recommendedName>
            <fullName evidence="14">FMN adenylyltransferase</fullName>
            <ecNumber evidence="14">2.7.7.2</ecNumber>
        </recommendedName>
        <alternativeName>
            <fullName evidence="14">FAD pyrophosphorylase</fullName>
        </alternativeName>
        <alternativeName>
            <fullName evidence="14">FAD synthase</fullName>
        </alternativeName>
    </domain>
</protein>
<evidence type="ECO:0000256" key="13">
    <source>
        <dbReference type="ARBA" id="ARBA00049494"/>
    </source>
</evidence>
<dbReference type="STRING" id="1423812.FD20_GL001682"/>
<keyword evidence="11" id="KW-0511">Multifunctional enzyme</keyword>
<evidence type="ECO:0000313" key="17">
    <source>
        <dbReference type="Proteomes" id="UP000051155"/>
    </source>
</evidence>
<evidence type="ECO:0000256" key="10">
    <source>
        <dbReference type="ARBA" id="ARBA00022840"/>
    </source>
</evidence>
<reference evidence="16 17" key="1">
    <citation type="journal article" date="2015" name="Genome Announc.">
        <title>Expanding the biotechnology potential of lactobacilli through comparative genomics of 213 strains and associated genera.</title>
        <authorList>
            <person name="Sun Z."/>
            <person name="Harris H.M."/>
            <person name="McCann A."/>
            <person name="Guo C."/>
            <person name="Argimon S."/>
            <person name="Zhang W."/>
            <person name="Yang X."/>
            <person name="Jeffery I.B."/>
            <person name="Cooney J.C."/>
            <person name="Kagawa T.F."/>
            <person name="Liu W."/>
            <person name="Song Y."/>
            <person name="Salvetti E."/>
            <person name="Wrobel A."/>
            <person name="Rasinkangas P."/>
            <person name="Parkhill J."/>
            <person name="Rea M.C."/>
            <person name="O'Sullivan O."/>
            <person name="Ritari J."/>
            <person name="Douillard F.P."/>
            <person name="Paul Ross R."/>
            <person name="Yang R."/>
            <person name="Briner A.E."/>
            <person name="Felis G.E."/>
            <person name="de Vos W.M."/>
            <person name="Barrangou R."/>
            <person name="Klaenhammer T.R."/>
            <person name="Caufield P.W."/>
            <person name="Cui Y."/>
            <person name="Zhang H."/>
            <person name="O'Toole P.W."/>
        </authorList>
    </citation>
    <scope>NUCLEOTIDE SEQUENCE [LARGE SCALE GENOMIC DNA]</scope>
    <source>
        <strain evidence="16 17">DSM 19971</strain>
    </source>
</reference>
<dbReference type="CDD" id="cd02064">
    <property type="entry name" value="FAD_synthetase_N"/>
    <property type="match status" value="1"/>
</dbReference>